<protein>
    <submittedName>
        <fullName evidence="1">AAA family ATPase</fullName>
    </submittedName>
</protein>
<dbReference type="Gene3D" id="3.40.50.300">
    <property type="entry name" value="P-loop containing nucleotide triphosphate hydrolases"/>
    <property type="match status" value="1"/>
</dbReference>
<sequence>MNRVSDVGYREENSPIIETNIPKQKPKRMTCTLGEMVARVKSEPSIPMLYSAIKEGSVGLVYGVAKTGKTIFCENLGMSIASGRDKYLGKQINAANKKVLFVSLEEFYAPRTGRNIKQLDIFSDNELQNIKSNYFVVTEHAPKALVTKADWAFLRDEIEEIKPGIVFIDSLTRVVDGQIENSDTAKDAMITLRDIANDYKVTLVIIHHSVKIDQENAMSQRDVAGSRIISQEVDFIFGINKTSDNSRYIKLISARYADDNNPNVAKFELDENLWINVTGTVKEQDLLVPRADRRKDDSTYNQVIDCVKKLLIDSELVKSGDIKDILVPAFMSEKTLYKNLEKGLERDVLDSPKKGFYCFNA</sequence>
<accession>A0ABX6TPD2</accession>
<gene>
    <name evidence="1" type="ORF">H9N25_00795</name>
</gene>
<evidence type="ECO:0000313" key="1">
    <source>
        <dbReference type="EMBL" id="QNR85080.1"/>
    </source>
</evidence>
<dbReference type="InterPro" id="IPR027417">
    <property type="entry name" value="P-loop_NTPase"/>
</dbReference>
<dbReference type="EMBL" id="CP061171">
    <property type="protein sequence ID" value="QNR85080.1"/>
    <property type="molecule type" value="Genomic_DNA"/>
</dbReference>
<dbReference type="RefSeq" id="WP_190327617.1">
    <property type="nucleotide sequence ID" value="NZ_CP061171.1"/>
</dbReference>
<dbReference type="Proteomes" id="UP000516439">
    <property type="component" value="Chromosome"/>
</dbReference>
<name>A0ABX6TPD2_9SPHI</name>
<evidence type="ECO:0000313" key="2">
    <source>
        <dbReference type="Proteomes" id="UP000516439"/>
    </source>
</evidence>
<dbReference type="Pfam" id="PF13481">
    <property type="entry name" value="AAA_25"/>
    <property type="match status" value="1"/>
</dbReference>
<dbReference type="SUPFAM" id="SSF52540">
    <property type="entry name" value="P-loop containing nucleoside triphosphate hydrolases"/>
    <property type="match status" value="1"/>
</dbReference>
<organism evidence="1 2">
    <name type="scientific">Pedobacter riviphilus</name>
    <dbReference type="NCBI Taxonomy" id="2766984"/>
    <lineage>
        <taxon>Bacteria</taxon>
        <taxon>Pseudomonadati</taxon>
        <taxon>Bacteroidota</taxon>
        <taxon>Sphingobacteriia</taxon>
        <taxon>Sphingobacteriales</taxon>
        <taxon>Sphingobacteriaceae</taxon>
        <taxon>Pedobacter</taxon>
    </lineage>
</organism>
<keyword evidence="2" id="KW-1185">Reference proteome</keyword>
<proteinExistence type="predicted"/>
<reference evidence="1 2" key="1">
    <citation type="submission" date="2020-09" db="EMBL/GenBank/DDBJ databases">
        <title>Pedobacter sp. SW-16 isolated from soil near Yeocheon.</title>
        <authorList>
            <person name="Im H.S."/>
            <person name="Joung Y."/>
            <person name="Lee S.-S."/>
        </authorList>
    </citation>
    <scope>NUCLEOTIDE SEQUENCE [LARGE SCALE GENOMIC DNA]</scope>
    <source>
        <strain evidence="1 2">SW-16</strain>
    </source>
</reference>